<gene>
    <name evidence="1" type="ORF">CITCOLO1_LOCUS13630</name>
</gene>
<sequence length="74" mass="8652">MLVNGCSFLFKILYPPISVFTIERYLPGTCLHRRAERMANRRADSNDMYRRAVDEGWNYPANVVLLYGENQPQL</sequence>
<dbReference type="EMBL" id="OZ021739">
    <property type="protein sequence ID" value="CAK9321555.1"/>
    <property type="molecule type" value="Genomic_DNA"/>
</dbReference>
<evidence type="ECO:0000313" key="1">
    <source>
        <dbReference type="EMBL" id="CAK9321555.1"/>
    </source>
</evidence>
<evidence type="ECO:0000313" key="2">
    <source>
        <dbReference type="Proteomes" id="UP001642487"/>
    </source>
</evidence>
<dbReference type="Proteomes" id="UP001642487">
    <property type="component" value="Chromosome 5"/>
</dbReference>
<proteinExistence type="predicted"/>
<accession>A0ABP0YM15</accession>
<keyword evidence="2" id="KW-1185">Reference proteome</keyword>
<organism evidence="1 2">
    <name type="scientific">Citrullus colocynthis</name>
    <name type="common">colocynth</name>
    <dbReference type="NCBI Taxonomy" id="252529"/>
    <lineage>
        <taxon>Eukaryota</taxon>
        <taxon>Viridiplantae</taxon>
        <taxon>Streptophyta</taxon>
        <taxon>Embryophyta</taxon>
        <taxon>Tracheophyta</taxon>
        <taxon>Spermatophyta</taxon>
        <taxon>Magnoliopsida</taxon>
        <taxon>eudicotyledons</taxon>
        <taxon>Gunneridae</taxon>
        <taxon>Pentapetalae</taxon>
        <taxon>rosids</taxon>
        <taxon>fabids</taxon>
        <taxon>Cucurbitales</taxon>
        <taxon>Cucurbitaceae</taxon>
        <taxon>Benincaseae</taxon>
        <taxon>Citrullus</taxon>
    </lineage>
</organism>
<name>A0ABP0YM15_9ROSI</name>
<protein>
    <submittedName>
        <fullName evidence="1">Uncharacterized protein</fullName>
    </submittedName>
</protein>
<reference evidence="1 2" key="1">
    <citation type="submission" date="2024-03" db="EMBL/GenBank/DDBJ databases">
        <authorList>
            <person name="Gkanogiannis A."/>
            <person name="Becerra Lopez-Lavalle L."/>
        </authorList>
    </citation>
    <scope>NUCLEOTIDE SEQUENCE [LARGE SCALE GENOMIC DNA]</scope>
</reference>